<dbReference type="EMBL" id="KQ092366">
    <property type="protein sequence ID" value="KMS94587.1"/>
    <property type="molecule type" value="Genomic_DNA"/>
</dbReference>
<dbReference type="Proteomes" id="UP000035740">
    <property type="component" value="Unassembled WGS sequence"/>
</dbReference>
<dbReference type="AlphaFoldDB" id="A0A0J8B433"/>
<keyword evidence="2" id="KW-1185">Reference proteome</keyword>
<dbReference type="Gene3D" id="1.25.40.10">
    <property type="entry name" value="Tetratricopeptide repeat domain"/>
    <property type="match status" value="1"/>
</dbReference>
<protein>
    <submittedName>
        <fullName evidence="1">Uncharacterized protein</fullName>
    </submittedName>
</protein>
<feature type="non-terminal residue" evidence="1">
    <location>
        <position position="1"/>
    </location>
</feature>
<reference evidence="1 2" key="1">
    <citation type="journal article" date="2014" name="Nature">
        <title>The genome of the recently domesticated crop plant sugar beet (Beta vulgaris).</title>
        <authorList>
            <person name="Dohm J.C."/>
            <person name="Minoche A.E."/>
            <person name="Holtgrawe D."/>
            <person name="Capella-Gutierrez S."/>
            <person name="Zakrzewski F."/>
            <person name="Tafer H."/>
            <person name="Rupp O."/>
            <person name="Sorensen T.R."/>
            <person name="Stracke R."/>
            <person name="Reinhardt R."/>
            <person name="Goesmann A."/>
            <person name="Kraft T."/>
            <person name="Schulz B."/>
            <person name="Stadler P.F."/>
            <person name="Schmidt T."/>
            <person name="Gabaldon T."/>
            <person name="Lehrach H."/>
            <person name="Weisshaar B."/>
            <person name="Himmelbauer H."/>
        </authorList>
    </citation>
    <scope>NUCLEOTIDE SEQUENCE [LARGE SCALE GENOMIC DNA]</scope>
    <source>
        <tissue evidence="1">Taproot</tissue>
    </source>
</reference>
<proteinExistence type="predicted"/>
<organism evidence="1 2">
    <name type="scientific">Beta vulgaris subsp. vulgaris</name>
    <name type="common">Beet</name>
    <dbReference type="NCBI Taxonomy" id="3555"/>
    <lineage>
        <taxon>Eukaryota</taxon>
        <taxon>Viridiplantae</taxon>
        <taxon>Streptophyta</taxon>
        <taxon>Embryophyta</taxon>
        <taxon>Tracheophyta</taxon>
        <taxon>Spermatophyta</taxon>
        <taxon>Magnoliopsida</taxon>
        <taxon>eudicotyledons</taxon>
        <taxon>Gunneridae</taxon>
        <taxon>Pentapetalae</taxon>
        <taxon>Caryophyllales</taxon>
        <taxon>Chenopodiaceae</taxon>
        <taxon>Betoideae</taxon>
        <taxon>Beta</taxon>
    </lineage>
</organism>
<dbReference type="SUPFAM" id="SSF48452">
    <property type="entry name" value="TPR-like"/>
    <property type="match status" value="1"/>
</dbReference>
<accession>A0A0J8B433</accession>
<gene>
    <name evidence="1" type="ORF">BVRB_019900</name>
</gene>
<evidence type="ECO:0000313" key="1">
    <source>
        <dbReference type="EMBL" id="KMS94587.1"/>
    </source>
</evidence>
<dbReference type="InterPro" id="IPR011990">
    <property type="entry name" value="TPR-like_helical_dom_sf"/>
</dbReference>
<sequence length="92" mass="10745">VFIRLEGRLQYSDAPDDVKNRLQTAVLNVFERSIQSVVRYPQDKLTASYHLAVCYNNLGLLEDARRTIDKSLQVKPFDENFRQLKLELMMAK</sequence>
<name>A0A0J8B433_BETVV</name>
<evidence type="ECO:0000313" key="2">
    <source>
        <dbReference type="Proteomes" id="UP000035740"/>
    </source>
</evidence>
<dbReference type="Gramene" id="KMS94587">
    <property type="protein sequence ID" value="KMS94587"/>
    <property type="gene ID" value="BVRB_019900"/>
</dbReference>